<organism evidence="2 3">
    <name type="scientific">Thermophilibacter immobilis</name>
    <dbReference type="NCBI Taxonomy" id="2779519"/>
    <lineage>
        <taxon>Bacteria</taxon>
        <taxon>Bacillati</taxon>
        <taxon>Actinomycetota</taxon>
        <taxon>Coriobacteriia</taxon>
        <taxon>Coriobacteriales</taxon>
        <taxon>Atopobiaceae</taxon>
        <taxon>Thermophilibacter</taxon>
    </lineage>
</organism>
<dbReference type="RefSeq" id="WP_194371733.1">
    <property type="nucleotide sequence ID" value="NZ_CP063767.1"/>
</dbReference>
<dbReference type="Pfam" id="PF14335">
    <property type="entry name" value="DUF4391"/>
    <property type="match status" value="2"/>
</dbReference>
<evidence type="ECO:0000313" key="3">
    <source>
        <dbReference type="Proteomes" id="UP000593735"/>
    </source>
</evidence>
<name>A0A7S7M9F3_9ACTN</name>
<dbReference type="KEGG" id="tio:INP52_01350"/>
<sequence length="204" mass="22795">MMLGLPSTTEVDRRLPKEAFYGNLKLNRKTKGQFVSQVERIVIANSIKTTTANVLDGENVHEILIMEIASKGEPVSDAVLLAIEQANQHSMVFVCKEGEAQRLVIHRQGTHSAPSLEKLVMRGPTLDDVWDSFCAQIVFGTMDGSDVDTRINQTKRRTDLEAEIEKLDAACRTTEQINRKNELFAQLKAKKLELRSIDDSGRGN</sequence>
<dbReference type="Proteomes" id="UP000593735">
    <property type="component" value="Chromosome"/>
</dbReference>
<dbReference type="AlphaFoldDB" id="A0A7S7M9F3"/>
<keyword evidence="3" id="KW-1185">Reference proteome</keyword>
<evidence type="ECO:0000313" key="2">
    <source>
        <dbReference type="EMBL" id="QOY60892.1"/>
    </source>
</evidence>
<keyword evidence="1" id="KW-0175">Coiled coil</keyword>
<protein>
    <submittedName>
        <fullName evidence="2">DUF4391 domain-containing protein</fullName>
    </submittedName>
</protein>
<accession>A0A7S7M9F3</accession>
<dbReference type="InterPro" id="IPR025503">
    <property type="entry name" value="DUF4391"/>
</dbReference>
<feature type="coiled-coil region" evidence="1">
    <location>
        <begin position="150"/>
        <end position="177"/>
    </location>
</feature>
<proteinExistence type="predicted"/>
<gene>
    <name evidence="2" type="ORF">INP52_01350</name>
</gene>
<reference evidence="2 3" key="1">
    <citation type="submission" date="2020-10" db="EMBL/GenBank/DDBJ databases">
        <title>Olsenella immobilis sp.nov., isolated from the mud in a fermentation cellar used for the production of Chinese strong-flavoured liquor.</title>
        <authorList>
            <person name="Lu L."/>
        </authorList>
    </citation>
    <scope>NUCLEOTIDE SEQUENCE [LARGE SCALE GENOMIC DNA]</scope>
    <source>
        <strain evidence="2 3">LZLJ-2</strain>
    </source>
</reference>
<evidence type="ECO:0000256" key="1">
    <source>
        <dbReference type="SAM" id="Coils"/>
    </source>
</evidence>
<dbReference type="EMBL" id="CP063767">
    <property type="protein sequence ID" value="QOY60892.1"/>
    <property type="molecule type" value="Genomic_DNA"/>
</dbReference>